<comment type="caution">
    <text evidence="1">The sequence shown here is derived from an EMBL/GenBank/DDBJ whole genome shotgun (WGS) entry which is preliminary data.</text>
</comment>
<dbReference type="EMBL" id="JARHTQ010000002">
    <property type="protein sequence ID" value="MDF2255036.1"/>
    <property type="molecule type" value="Genomic_DNA"/>
</dbReference>
<protein>
    <submittedName>
        <fullName evidence="1">Uncharacterized protein</fullName>
    </submittedName>
</protein>
<name>A0ABT5YTV2_9ACTN</name>
<accession>A0ABT5YTV2</accession>
<keyword evidence="2" id="KW-1185">Reference proteome</keyword>
<evidence type="ECO:0000313" key="1">
    <source>
        <dbReference type="EMBL" id="MDF2255036.1"/>
    </source>
</evidence>
<gene>
    <name evidence="1" type="ORF">P2L57_04610</name>
</gene>
<dbReference type="RefSeq" id="WP_275808568.1">
    <property type="nucleotide sequence ID" value="NZ_BAAANM010000012.1"/>
</dbReference>
<evidence type="ECO:0000313" key="2">
    <source>
        <dbReference type="Proteomes" id="UP001220022"/>
    </source>
</evidence>
<organism evidence="1 2">
    <name type="scientific">Streptantibioticus ferralitis</name>
    <dbReference type="NCBI Taxonomy" id="236510"/>
    <lineage>
        <taxon>Bacteria</taxon>
        <taxon>Bacillati</taxon>
        <taxon>Actinomycetota</taxon>
        <taxon>Actinomycetes</taxon>
        <taxon>Kitasatosporales</taxon>
        <taxon>Streptomycetaceae</taxon>
        <taxon>Streptantibioticus</taxon>
    </lineage>
</organism>
<dbReference type="Proteomes" id="UP001220022">
    <property type="component" value="Unassembled WGS sequence"/>
</dbReference>
<proteinExistence type="predicted"/>
<reference evidence="1 2" key="1">
    <citation type="submission" date="2023-03" db="EMBL/GenBank/DDBJ databases">
        <title>Draft genome sequence of type strain Streptomyces ferralitis JCM 14344.</title>
        <authorList>
            <person name="Klaysubun C."/>
            <person name="Duangmal K."/>
        </authorList>
    </citation>
    <scope>NUCLEOTIDE SEQUENCE [LARGE SCALE GENOMIC DNA]</scope>
    <source>
        <strain evidence="1 2">JCM 14344</strain>
    </source>
</reference>
<sequence length="123" mass="13502">MAKLWVPTTTFTPIGSLKYASAAQVRSAFMKATRLTPVCRGNGGWKNRPRFICTGRIAAELTNSGNRDQVFKDMSHAVDHLILVRTTKTANNPADMNCYFGAVTIKTDSRTGTADYTCEGPLR</sequence>